<evidence type="ECO:0000313" key="1">
    <source>
        <dbReference type="EMBL" id="SMC06990.1"/>
    </source>
</evidence>
<proteinExistence type="predicted"/>
<protein>
    <submittedName>
        <fullName evidence="1">Uncharacterized protein</fullName>
    </submittedName>
</protein>
<accession>A0A1W1WLT8</accession>
<dbReference type="Proteomes" id="UP000192660">
    <property type="component" value="Unassembled WGS sequence"/>
</dbReference>
<organism evidence="1 2">
    <name type="scientific">Sulfobacillus thermosulfidooxidans (strain DSM 9293 / VKM B-1269 / AT-1)</name>
    <dbReference type="NCBI Taxonomy" id="929705"/>
    <lineage>
        <taxon>Bacteria</taxon>
        <taxon>Bacillati</taxon>
        <taxon>Bacillota</taxon>
        <taxon>Clostridia</taxon>
        <taxon>Eubacteriales</taxon>
        <taxon>Clostridiales Family XVII. Incertae Sedis</taxon>
        <taxon>Sulfobacillus</taxon>
    </lineage>
</organism>
<dbReference type="EMBL" id="FWWY01000001">
    <property type="protein sequence ID" value="SMC06990.1"/>
    <property type="molecule type" value="Genomic_DNA"/>
</dbReference>
<gene>
    <name evidence="1" type="ORF">SAMN00768000_3144</name>
</gene>
<keyword evidence="2" id="KW-1185">Reference proteome</keyword>
<sequence length="51" mass="5665">MILKSSVRQRYMTPANPLGLAGVIMGVNSSGILRTLLKHLYHVLERALFPT</sequence>
<dbReference type="AlphaFoldDB" id="A0A1W1WLT8"/>
<name>A0A1W1WLT8_SULTA</name>
<reference evidence="2" key="1">
    <citation type="submission" date="2017-04" db="EMBL/GenBank/DDBJ databases">
        <authorList>
            <person name="Varghese N."/>
            <person name="Submissions S."/>
        </authorList>
    </citation>
    <scope>NUCLEOTIDE SEQUENCE [LARGE SCALE GENOMIC DNA]</scope>
    <source>
        <strain evidence="2">DSM 9293</strain>
    </source>
</reference>
<evidence type="ECO:0000313" key="2">
    <source>
        <dbReference type="Proteomes" id="UP000192660"/>
    </source>
</evidence>